<dbReference type="NCBIfam" id="TIGR03859">
    <property type="entry name" value="PQQ_PqqD"/>
    <property type="match status" value="1"/>
</dbReference>
<evidence type="ECO:0000256" key="1">
    <source>
        <dbReference type="ARBA" id="ARBA00004886"/>
    </source>
</evidence>
<name>A0A974SJV3_9HYPH</name>
<gene>
    <name evidence="4" type="primary">pqqD</name>
    <name evidence="4" type="ORF">EZH22_07555</name>
</gene>
<dbReference type="EMBL" id="CP063362">
    <property type="protein sequence ID" value="QRG08170.1"/>
    <property type="molecule type" value="Genomic_DNA"/>
</dbReference>
<reference evidence="4 5" key="1">
    <citation type="submission" date="2020-10" db="EMBL/GenBank/DDBJ databases">
        <title>Degradation of 1,4-Dioxane by Xanthobacter sp. YN2, via a Novel Group-2 Soluble Di-Iron Monooxygenase.</title>
        <authorList>
            <person name="Ma F."/>
            <person name="Wang Y."/>
            <person name="Yang J."/>
            <person name="Guo H."/>
            <person name="Su D."/>
            <person name="Yu L."/>
        </authorList>
    </citation>
    <scope>NUCLEOTIDE SEQUENCE [LARGE SCALE GENOMIC DNA]</scope>
    <source>
        <strain evidence="4 5">YN2</strain>
    </source>
</reference>
<dbReference type="RefSeq" id="WP_203195080.1">
    <property type="nucleotide sequence ID" value="NZ_CP063362.1"/>
</dbReference>
<evidence type="ECO:0000256" key="2">
    <source>
        <dbReference type="ARBA" id="ARBA00011741"/>
    </source>
</evidence>
<dbReference type="InterPro" id="IPR008792">
    <property type="entry name" value="PQQD"/>
</dbReference>
<accession>A0A974SJV3</accession>
<keyword evidence="3" id="KW-0884">PQQ biosynthesis</keyword>
<comment type="pathway">
    <text evidence="1">Cofactor biosynthesis; pyrroloquinoline quinone biosynthesis.</text>
</comment>
<dbReference type="AlphaFoldDB" id="A0A974SJV3"/>
<dbReference type="KEGG" id="xdi:EZH22_07555"/>
<dbReference type="Gene3D" id="1.10.10.1150">
    <property type="entry name" value="Coenzyme PQQ synthesis protein D (PqqD)"/>
    <property type="match status" value="1"/>
</dbReference>
<sequence length="91" mass="10334">MRAEETDVPRLPRGVKLKYDQVRSRHVLLAPERAFDIDETAAAVLELVDGTRTCGEIVDALAARYDEKREVIADDVRDMIGDLIARRVIER</sequence>
<proteinExistence type="predicted"/>
<dbReference type="GO" id="GO:0018189">
    <property type="term" value="P:pyrroloquinoline quinone biosynthetic process"/>
    <property type="evidence" value="ECO:0007669"/>
    <property type="project" value="UniProtKB-KW"/>
</dbReference>
<dbReference type="Proteomes" id="UP000596427">
    <property type="component" value="Chromosome"/>
</dbReference>
<dbReference type="GO" id="GO:0048038">
    <property type="term" value="F:quinone binding"/>
    <property type="evidence" value="ECO:0007669"/>
    <property type="project" value="InterPro"/>
</dbReference>
<evidence type="ECO:0000313" key="4">
    <source>
        <dbReference type="EMBL" id="QRG08170.1"/>
    </source>
</evidence>
<comment type="subunit">
    <text evidence="2">Monomer. Interacts with PqqE.</text>
</comment>
<evidence type="ECO:0000313" key="5">
    <source>
        <dbReference type="Proteomes" id="UP000596427"/>
    </source>
</evidence>
<dbReference type="InterPro" id="IPR022479">
    <property type="entry name" value="PqqD_bac"/>
</dbReference>
<protein>
    <submittedName>
        <fullName evidence="4">Pyrroloquinoline quinone biosynthesis peptide chaperone PqqD</fullName>
    </submittedName>
</protein>
<organism evidence="4 5">
    <name type="scientific">Xanthobacter dioxanivorans</name>
    <dbReference type="NCBI Taxonomy" id="2528964"/>
    <lineage>
        <taxon>Bacteria</taxon>
        <taxon>Pseudomonadati</taxon>
        <taxon>Pseudomonadota</taxon>
        <taxon>Alphaproteobacteria</taxon>
        <taxon>Hyphomicrobiales</taxon>
        <taxon>Xanthobacteraceae</taxon>
        <taxon>Xanthobacter</taxon>
    </lineage>
</organism>
<evidence type="ECO:0000256" key="3">
    <source>
        <dbReference type="ARBA" id="ARBA00022905"/>
    </source>
</evidence>
<keyword evidence="5" id="KW-1185">Reference proteome</keyword>
<dbReference type="Pfam" id="PF05402">
    <property type="entry name" value="PqqD"/>
    <property type="match status" value="1"/>
</dbReference>
<dbReference type="InterPro" id="IPR041881">
    <property type="entry name" value="PqqD_sf"/>
</dbReference>